<keyword evidence="8" id="KW-0238">DNA-binding</keyword>
<name>T1KFJ5_TETUR</name>
<evidence type="ECO:0000256" key="7">
    <source>
        <dbReference type="ARBA" id="ARBA00023015"/>
    </source>
</evidence>
<keyword evidence="3" id="KW-0479">Metal-binding</keyword>
<keyword evidence="4" id="KW-0677">Repeat</keyword>
<reference evidence="15" key="1">
    <citation type="submission" date="2011-08" db="EMBL/GenBank/DDBJ databases">
        <authorList>
            <person name="Rombauts S."/>
        </authorList>
    </citation>
    <scope>NUCLEOTIDE SEQUENCE</scope>
    <source>
        <strain evidence="15">London</strain>
    </source>
</reference>
<dbReference type="HOGENOM" id="CLU_1016789_0_0_1"/>
<dbReference type="Pfam" id="PF00096">
    <property type="entry name" value="zf-C2H2"/>
    <property type="match status" value="2"/>
</dbReference>
<evidence type="ECO:0000256" key="5">
    <source>
        <dbReference type="ARBA" id="ARBA00022771"/>
    </source>
</evidence>
<dbReference type="GO" id="GO:0000977">
    <property type="term" value="F:RNA polymerase II transcription regulatory region sequence-specific DNA binding"/>
    <property type="evidence" value="ECO:0007669"/>
    <property type="project" value="TreeGrafter"/>
</dbReference>
<keyword evidence="10" id="KW-0539">Nucleus</keyword>
<dbReference type="PROSITE" id="PS50157">
    <property type="entry name" value="ZINC_FINGER_C2H2_2"/>
    <property type="match status" value="3"/>
</dbReference>
<dbReference type="EMBL" id="CAEY01000037">
    <property type="status" value="NOT_ANNOTATED_CDS"/>
    <property type="molecule type" value="Genomic_DNA"/>
</dbReference>
<feature type="domain" description="C2H2-type" evidence="13">
    <location>
        <begin position="218"/>
        <end position="245"/>
    </location>
</feature>
<organism evidence="14 15">
    <name type="scientific">Tetranychus urticae</name>
    <name type="common">Two-spotted spider mite</name>
    <dbReference type="NCBI Taxonomy" id="32264"/>
    <lineage>
        <taxon>Eukaryota</taxon>
        <taxon>Metazoa</taxon>
        <taxon>Ecdysozoa</taxon>
        <taxon>Arthropoda</taxon>
        <taxon>Chelicerata</taxon>
        <taxon>Arachnida</taxon>
        <taxon>Acari</taxon>
        <taxon>Acariformes</taxon>
        <taxon>Trombidiformes</taxon>
        <taxon>Prostigmata</taxon>
        <taxon>Eleutherengona</taxon>
        <taxon>Raphignathae</taxon>
        <taxon>Tetranychoidea</taxon>
        <taxon>Tetranychidae</taxon>
        <taxon>Tetranychus</taxon>
    </lineage>
</organism>
<dbReference type="eggNOG" id="KOG1721">
    <property type="taxonomic scope" value="Eukaryota"/>
</dbReference>
<dbReference type="Proteomes" id="UP000015104">
    <property type="component" value="Unassembled WGS sequence"/>
</dbReference>
<dbReference type="AlphaFoldDB" id="T1KFJ5"/>
<gene>
    <name evidence="14" type="primary">107363436</name>
</gene>
<dbReference type="PROSITE" id="PS00028">
    <property type="entry name" value="ZINC_FINGER_C2H2_1"/>
    <property type="match status" value="3"/>
</dbReference>
<dbReference type="GO" id="GO:0005634">
    <property type="term" value="C:nucleus"/>
    <property type="evidence" value="ECO:0007669"/>
    <property type="project" value="UniProtKB-SubCell"/>
</dbReference>
<evidence type="ECO:0000256" key="6">
    <source>
        <dbReference type="ARBA" id="ARBA00022833"/>
    </source>
</evidence>
<dbReference type="FunFam" id="3.30.160.60:FF:000311">
    <property type="entry name" value="protein odd-skipped-related 2 isoform X1"/>
    <property type="match status" value="1"/>
</dbReference>
<dbReference type="InterPro" id="IPR013087">
    <property type="entry name" value="Znf_C2H2_type"/>
</dbReference>
<dbReference type="FunFam" id="3.30.160.60:FF:000090">
    <property type="entry name" value="Odd-skipped-related transciption factor 2"/>
    <property type="match status" value="1"/>
</dbReference>
<dbReference type="FunFam" id="3.30.160.60:FF:001235">
    <property type="entry name" value="Si:ch211-119o8.6"/>
    <property type="match status" value="1"/>
</dbReference>
<keyword evidence="7" id="KW-0805">Transcription regulation</keyword>
<dbReference type="Gene3D" id="3.30.160.60">
    <property type="entry name" value="Classic Zinc Finger"/>
    <property type="match status" value="3"/>
</dbReference>
<dbReference type="SUPFAM" id="SSF57667">
    <property type="entry name" value="beta-beta-alpha zinc fingers"/>
    <property type="match status" value="2"/>
</dbReference>
<dbReference type="InterPro" id="IPR036236">
    <property type="entry name" value="Znf_C2H2_sf"/>
</dbReference>
<accession>T1KFJ5</accession>
<evidence type="ECO:0000256" key="8">
    <source>
        <dbReference type="ARBA" id="ARBA00023125"/>
    </source>
</evidence>
<evidence type="ECO:0000256" key="12">
    <source>
        <dbReference type="PROSITE-ProRule" id="PRU00042"/>
    </source>
</evidence>
<dbReference type="GO" id="GO:0000981">
    <property type="term" value="F:DNA-binding transcription factor activity, RNA polymerase II-specific"/>
    <property type="evidence" value="ECO:0007669"/>
    <property type="project" value="TreeGrafter"/>
</dbReference>
<sequence>MISEPFTKSIVAPDKLINPTTAQINSVPPTFSWFSNYVHYYLFWQRCYNNNINQPSTCELFNNSLDQVSSSSPSSSSSSISTPTASKIIGSLSSPSSRKKFNFSKLAQSALEKDNLEENKTLINPNKDSPISQAQMSSLRDPLISSTTSCPGSSSSPSIARLKSQETSSCELANCLVGKKARYNRPKRSFTCRFCQRQFTKSYNLMIHVRTHTNERPYTCDTCHKSFRRQDHLRDHRYIHMKEKPFKCSICGKGFCQNRILTAHLTTHTQLNGF</sequence>
<keyword evidence="9" id="KW-0804">Transcription</keyword>
<keyword evidence="6" id="KW-0862">Zinc</keyword>
<dbReference type="KEGG" id="tut:107363436"/>
<dbReference type="GO" id="GO:0008270">
    <property type="term" value="F:zinc ion binding"/>
    <property type="evidence" value="ECO:0007669"/>
    <property type="project" value="UniProtKB-KW"/>
</dbReference>
<evidence type="ECO:0000313" key="14">
    <source>
        <dbReference type="EnsemblMetazoa" id="tetur10g03360.1"/>
    </source>
</evidence>
<evidence type="ECO:0000256" key="10">
    <source>
        <dbReference type="ARBA" id="ARBA00023242"/>
    </source>
</evidence>
<evidence type="ECO:0000256" key="4">
    <source>
        <dbReference type="ARBA" id="ARBA00022737"/>
    </source>
</evidence>
<dbReference type="EnsemblMetazoa" id="tetur10g03360.1">
    <property type="protein sequence ID" value="tetur10g03360.1"/>
    <property type="gene ID" value="tetur10g03360"/>
</dbReference>
<feature type="domain" description="C2H2-type" evidence="13">
    <location>
        <begin position="190"/>
        <end position="217"/>
    </location>
</feature>
<reference evidence="14" key="2">
    <citation type="submission" date="2015-06" db="UniProtKB">
        <authorList>
            <consortium name="EnsemblMetazoa"/>
        </authorList>
    </citation>
    <scope>IDENTIFICATION</scope>
</reference>
<evidence type="ECO:0000256" key="9">
    <source>
        <dbReference type="ARBA" id="ARBA00023163"/>
    </source>
</evidence>
<dbReference type="PANTHER" id="PTHR14196">
    <property type="entry name" value="ODD-SKIPPED - RELATED"/>
    <property type="match status" value="1"/>
</dbReference>
<comment type="similarity">
    <text evidence="11">Belongs to the Odd C2H2-type zinc-finger protein family.</text>
</comment>
<comment type="similarity">
    <text evidence="2">Belongs to the krueppel C2H2-type zinc-finger protein family.</text>
</comment>
<keyword evidence="5 12" id="KW-0863">Zinc-finger</keyword>
<dbReference type="OrthoDB" id="5977959at2759"/>
<evidence type="ECO:0000259" key="13">
    <source>
        <dbReference type="PROSITE" id="PS50157"/>
    </source>
</evidence>
<proteinExistence type="inferred from homology"/>
<feature type="domain" description="C2H2-type" evidence="13">
    <location>
        <begin position="246"/>
        <end position="273"/>
    </location>
</feature>
<dbReference type="SMART" id="SM00355">
    <property type="entry name" value="ZnF_C2H2"/>
    <property type="match status" value="3"/>
</dbReference>
<keyword evidence="15" id="KW-1185">Reference proteome</keyword>
<dbReference type="Pfam" id="PF13912">
    <property type="entry name" value="zf-C2H2_6"/>
    <property type="match status" value="1"/>
</dbReference>
<dbReference type="InterPro" id="IPR050717">
    <property type="entry name" value="C2H2-ZF_Transcription_Reg"/>
</dbReference>
<dbReference type="PANTHER" id="PTHR14196:SF0">
    <property type="entry name" value="PROTEIN BOWEL"/>
    <property type="match status" value="1"/>
</dbReference>
<evidence type="ECO:0000256" key="1">
    <source>
        <dbReference type="ARBA" id="ARBA00004123"/>
    </source>
</evidence>
<protein>
    <recommendedName>
        <fullName evidence="13">C2H2-type domain-containing protein</fullName>
    </recommendedName>
</protein>
<evidence type="ECO:0000256" key="3">
    <source>
        <dbReference type="ARBA" id="ARBA00022723"/>
    </source>
</evidence>
<evidence type="ECO:0000256" key="2">
    <source>
        <dbReference type="ARBA" id="ARBA00006991"/>
    </source>
</evidence>
<dbReference type="OMA" id="CQNRILT"/>
<evidence type="ECO:0000256" key="11">
    <source>
        <dbReference type="ARBA" id="ARBA00038339"/>
    </source>
</evidence>
<evidence type="ECO:0000313" key="15">
    <source>
        <dbReference type="Proteomes" id="UP000015104"/>
    </source>
</evidence>
<comment type="subcellular location">
    <subcellularLocation>
        <location evidence="1">Nucleus</location>
    </subcellularLocation>
</comment>